<protein>
    <submittedName>
        <fullName evidence="2">Uncharacterized protein</fullName>
    </submittedName>
</protein>
<keyword evidence="3" id="KW-1185">Reference proteome</keyword>
<dbReference type="Proteomes" id="UP000253729">
    <property type="component" value="Unassembled WGS sequence"/>
</dbReference>
<gene>
    <name evidence="2" type="ORF">BDQ94DRAFT_173673</name>
</gene>
<dbReference type="AlphaFoldDB" id="A0A3F3PRZ9"/>
<evidence type="ECO:0000313" key="2">
    <source>
        <dbReference type="EMBL" id="RDH29664.1"/>
    </source>
</evidence>
<name>A0A3F3PRZ9_9EURO</name>
<dbReference type="RefSeq" id="XP_026622686.1">
    <property type="nucleotide sequence ID" value="XM_026772207.1"/>
</dbReference>
<organism evidence="2 3">
    <name type="scientific">Aspergillus welwitschiae</name>
    <dbReference type="NCBI Taxonomy" id="1341132"/>
    <lineage>
        <taxon>Eukaryota</taxon>
        <taxon>Fungi</taxon>
        <taxon>Dikarya</taxon>
        <taxon>Ascomycota</taxon>
        <taxon>Pezizomycotina</taxon>
        <taxon>Eurotiomycetes</taxon>
        <taxon>Eurotiomycetidae</taxon>
        <taxon>Eurotiales</taxon>
        <taxon>Aspergillaceae</taxon>
        <taxon>Aspergillus</taxon>
        <taxon>Aspergillus subgen. Circumdati</taxon>
    </lineage>
</organism>
<sequence length="100" mass="10887">MEAGRKMGSQRHKRLDLSIRADSEDQLGGPGKNKDGTHSSYGDSRESQGPFLRGIEQCLSSLKKQTQRPTTPKEDHADNGPTIAQTALGNPDIVEKILSD</sequence>
<reference evidence="2 3" key="1">
    <citation type="submission" date="2018-07" db="EMBL/GenBank/DDBJ databases">
        <title>The genomes of Aspergillus section Nigri reveals drivers in fungal speciation.</title>
        <authorList>
            <consortium name="DOE Joint Genome Institute"/>
            <person name="Vesth T.C."/>
            <person name="Nybo J."/>
            <person name="Theobald S."/>
            <person name="Brandl J."/>
            <person name="Frisvad J.C."/>
            <person name="Nielsen K.F."/>
            <person name="Lyhne E.K."/>
            <person name="Kogle M.E."/>
            <person name="Kuo A."/>
            <person name="Riley R."/>
            <person name="Clum A."/>
            <person name="Nolan M."/>
            <person name="Lipzen A."/>
            <person name="Salamov A."/>
            <person name="Henrissat B."/>
            <person name="Wiebenga A."/>
            <person name="De vries R.P."/>
            <person name="Grigoriev I.V."/>
            <person name="Mortensen U.H."/>
            <person name="Andersen M.R."/>
            <person name="Baker S.E."/>
        </authorList>
    </citation>
    <scope>NUCLEOTIDE SEQUENCE [LARGE SCALE GENOMIC DNA]</scope>
    <source>
        <strain evidence="2 3">CBS 139.54b</strain>
    </source>
</reference>
<evidence type="ECO:0000313" key="3">
    <source>
        <dbReference type="Proteomes" id="UP000253729"/>
    </source>
</evidence>
<feature type="compositionally biased region" description="Polar residues" evidence="1">
    <location>
        <begin position="58"/>
        <end position="70"/>
    </location>
</feature>
<accession>A0A3F3PRZ9</accession>
<dbReference type="EMBL" id="KZ852066">
    <property type="protein sequence ID" value="RDH29664.1"/>
    <property type="molecule type" value="Genomic_DNA"/>
</dbReference>
<feature type="region of interest" description="Disordered" evidence="1">
    <location>
        <begin position="1"/>
        <end position="92"/>
    </location>
</feature>
<proteinExistence type="predicted"/>
<dbReference type="GeneID" id="38140563"/>
<evidence type="ECO:0000256" key="1">
    <source>
        <dbReference type="SAM" id="MobiDB-lite"/>
    </source>
</evidence>